<dbReference type="PANTHER" id="PTHR47894">
    <property type="entry name" value="HTH-TYPE TRANSCRIPTIONAL REGULATOR GADX"/>
    <property type="match status" value="1"/>
</dbReference>
<dbReference type="PROSITE" id="PS01124">
    <property type="entry name" value="HTH_ARAC_FAMILY_2"/>
    <property type="match status" value="1"/>
</dbReference>
<name>A0A975HDB3_9SPHN</name>
<dbReference type="GO" id="GO:0005829">
    <property type="term" value="C:cytosol"/>
    <property type="evidence" value="ECO:0007669"/>
    <property type="project" value="TreeGrafter"/>
</dbReference>
<dbReference type="PANTHER" id="PTHR47894:SF1">
    <property type="entry name" value="HTH-TYPE TRANSCRIPTIONAL REGULATOR VQSM"/>
    <property type="match status" value="1"/>
</dbReference>
<evidence type="ECO:0000256" key="2">
    <source>
        <dbReference type="ARBA" id="ARBA00023125"/>
    </source>
</evidence>
<dbReference type="SUPFAM" id="SSF46689">
    <property type="entry name" value="Homeodomain-like"/>
    <property type="match status" value="1"/>
</dbReference>
<dbReference type="EMBL" id="CP059319">
    <property type="protein sequence ID" value="QTH21241.1"/>
    <property type="molecule type" value="Genomic_DNA"/>
</dbReference>
<dbReference type="RefSeq" id="WP_011952879.1">
    <property type="nucleotide sequence ID" value="NZ_CP059319.1"/>
</dbReference>
<organism evidence="5 6">
    <name type="scientific">Rhizorhabdus wittichii</name>
    <dbReference type="NCBI Taxonomy" id="160791"/>
    <lineage>
        <taxon>Bacteria</taxon>
        <taxon>Pseudomonadati</taxon>
        <taxon>Pseudomonadota</taxon>
        <taxon>Alphaproteobacteria</taxon>
        <taxon>Sphingomonadales</taxon>
        <taxon>Sphingomonadaceae</taxon>
        <taxon>Rhizorhabdus</taxon>
    </lineage>
</organism>
<evidence type="ECO:0000256" key="1">
    <source>
        <dbReference type="ARBA" id="ARBA00023015"/>
    </source>
</evidence>
<proteinExistence type="predicted"/>
<dbReference type="SMART" id="SM00342">
    <property type="entry name" value="HTH_ARAC"/>
    <property type="match status" value="1"/>
</dbReference>
<evidence type="ECO:0000259" key="4">
    <source>
        <dbReference type="PROSITE" id="PS01124"/>
    </source>
</evidence>
<feature type="domain" description="HTH araC/xylS-type" evidence="4">
    <location>
        <begin position="248"/>
        <end position="348"/>
    </location>
</feature>
<dbReference type="InterPro" id="IPR009057">
    <property type="entry name" value="Homeodomain-like_sf"/>
</dbReference>
<reference evidence="5" key="1">
    <citation type="submission" date="2020-07" db="EMBL/GenBank/DDBJ databases">
        <authorList>
            <person name="Camacho E."/>
        </authorList>
    </citation>
    <scope>NUCLEOTIDE SEQUENCE</scope>
    <source>
        <strain evidence="5">MPO218</strain>
    </source>
</reference>
<gene>
    <name evidence="5" type="ORF">HRJ34_23460</name>
</gene>
<dbReference type="InterPro" id="IPR018062">
    <property type="entry name" value="HTH_AraC-typ_CS"/>
</dbReference>
<dbReference type="OMA" id="FAYRTYW"/>
<dbReference type="Gene3D" id="1.10.10.60">
    <property type="entry name" value="Homeodomain-like"/>
    <property type="match status" value="1"/>
</dbReference>
<evidence type="ECO:0000256" key="3">
    <source>
        <dbReference type="ARBA" id="ARBA00023163"/>
    </source>
</evidence>
<evidence type="ECO:0000313" key="5">
    <source>
        <dbReference type="EMBL" id="QTH21241.1"/>
    </source>
</evidence>
<dbReference type="GO" id="GO:0003700">
    <property type="term" value="F:DNA-binding transcription factor activity"/>
    <property type="evidence" value="ECO:0007669"/>
    <property type="project" value="InterPro"/>
</dbReference>
<dbReference type="AlphaFoldDB" id="A0A975HDB3"/>
<sequence length="355" mass="39891">MSRHKHVVPVCNATAPTGMIVTMLDCLSRISGEPDRLLAEVGVSHSFAAFKAGQVREIGLDAFIATNRACNARFRDYLHQSQGPQMTEEQFSLLCRCLIACADLREVLTTTSSFFAMFNGTLGAFRPEFGDRHVTLFIEPRRRGPTDPSFLIDAFGMAVLQLLFGWLIGRSLALERVDFSYPASVRTDFGLGLFSCPVRFDRPSNIMLFDAVYLSAPVVRTSSDMRTLLETFPYDMMLGRDRGRSLADQVYALMMNAHSAERQLPGAERVARDFGVSSWTLRRRLAEEGTGFSRIRQRCQLNITTDFLRRPDLTIDRIAEIANFSDANAFRRAFQQWTGKSPTAFRRELAAGRIG</sequence>
<reference evidence="5" key="2">
    <citation type="submission" date="2021-04" db="EMBL/GenBank/DDBJ databases">
        <title>Isolation and genomic analysis of the ibuprofen-degrading bacterium Sphingomonas strain MPO218.</title>
        <authorList>
            <person name="Aulestia M."/>
            <person name="Flores A."/>
            <person name="Mangas E.L."/>
            <person name="Perez-Pulido A.J."/>
            <person name="Santero E."/>
            <person name="Camacho E.M."/>
        </authorList>
    </citation>
    <scope>NUCLEOTIDE SEQUENCE</scope>
    <source>
        <strain evidence="5">MPO218</strain>
    </source>
</reference>
<protein>
    <submittedName>
        <fullName evidence="5">AraC family transcriptional regulator ligand-binding domain-containing protein</fullName>
    </submittedName>
</protein>
<keyword evidence="2" id="KW-0238">DNA-binding</keyword>
<dbReference type="InterPro" id="IPR018060">
    <property type="entry name" value="HTH_AraC"/>
</dbReference>
<dbReference type="GO" id="GO:0000976">
    <property type="term" value="F:transcription cis-regulatory region binding"/>
    <property type="evidence" value="ECO:0007669"/>
    <property type="project" value="TreeGrafter"/>
</dbReference>
<dbReference type="Pfam" id="PF12625">
    <property type="entry name" value="Arabinose_bd"/>
    <property type="match status" value="1"/>
</dbReference>
<keyword evidence="3" id="KW-0804">Transcription</keyword>
<accession>A0A975HDB3</accession>
<dbReference type="Proteomes" id="UP000664914">
    <property type="component" value="Chromosome"/>
</dbReference>
<keyword evidence="1" id="KW-0805">Transcription regulation</keyword>
<dbReference type="PROSITE" id="PS00041">
    <property type="entry name" value="HTH_ARAC_FAMILY_1"/>
    <property type="match status" value="1"/>
</dbReference>
<dbReference type="InterPro" id="IPR032687">
    <property type="entry name" value="AraC-type_N"/>
</dbReference>
<dbReference type="Pfam" id="PF12833">
    <property type="entry name" value="HTH_18"/>
    <property type="match status" value="1"/>
</dbReference>
<evidence type="ECO:0000313" key="6">
    <source>
        <dbReference type="Proteomes" id="UP000664914"/>
    </source>
</evidence>